<gene>
    <name evidence="2" type="ORF">ACFP1K_18320</name>
</gene>
<protein>
    <recommendedName>
        <fullName evidence="1">Outer membrane channel protein CpnT-like N-terminal domain-containing protein</fullName>
    </recommendedName>
</protein>
<comment type="caution">
    <text evidence="2">The sequence shown here is derived from an EMBL/GenBank/DDBJ whole genome shotgun (WGS) entry which is preliminary data.</text>
</comment>
<proteinExistence type="predicted"/>
<keyword evidence="3" id="KW-1185">Reference proteome</keyword>
<evidence type="ECO:0000313" key="3">
    <source>
        <dbReference type="Proteomes" id="UP001596137"/>
    </source>
</evidence>
<accession>A0ABW1NIB9</accession>
<dbReference type="Pfam" id="PF25547">
    <property type="entry name" value="WXG100_2"/>
    <property type="match status" value="1"/>
</dbReference>
<dbReference type="EMBL" id="JBHSRF010000025">
    <property type="protein sequence ID" value="MFC6083134.1"/>
    <property type="molecule type" value="Genomic_DNA"/>
</dbReference>
<organism evidence="2 3">
    <name type="scientific">Sphaerisporangium aureirubrum</name>
    <dbReference type="NCBI Taxonomy" id="1544736"/>
    <lineage>
        <taxon>Bacteria</taxon>
        <taxon>Bacillati</taxon>
        <taxon>Actinomycetota</taxon>
        <taxon>Actinomycetes</taxon>
        <taxon>Streptosporangiales</taxon>
        <taxon>Streptosporangiaceae</taxon>
        <taxon>Sphaerisporangium</taxon>
    </lineage>
</organism>
<sequence length="327" mass="35107">MSPAPFGAVRNLANRHPVAGVFGVGALTHGAFVTAMLGVEWPDGDPDRLRAAAGIWDELAEKIDDGRVAADGAAVRVWLDNSGPGVAEFRAMWSGMPSGSAGPGAPLGDGFAGYPADVAAYCRRIAEACRAYAGSVDTIRHVLIVLAVQAWANMLYTSMYGWTTAGVGTLVQKQIMERFFQNLARSQLKIFKIGVEKIVQRGFYYTLDSVAYAGIQQVLQAGIYAASGVRRDLEGRDVLSLGTNALQFAQAAGANMAFDAMWDLSKVLRYAPRDSRFGDFLSRLSGSAVYSVVGNLEQDPTANPVPTDWETWLSKLLIHGVRSIKPS</sequence>
<reference evidence="3" key="1">
    <citation type="journal article" date="2019" name="Int. J. Syst. Evol. Microbiol.">
        <title>The Global Catalogue of Microorganisms (GCM) 10K type strain sequencing project: providing services to taxonomists for standard genome sequencing and annotation.</title>
        <authorList>
            <consortium name="The Broad Institute Genomics Platform"/>
            <consortium name="The Broad Institute Genome Sequencing Center for Infectious Disease"/>
            <person name="Wu L."/>
            <person name="Ma J."/>
        </authorList>
    </citation>
    <scope>NUCLEOTIDE SEQUENCE [LARGE SCALE GENOMIC DNA]</scope>
    <source>
        <strain evidence="3">JCM 30346</strain>
    </source>
</reference>
<evidence type="ECO:0000259" key="1">
    <source>
        <dbReference type="Pfam" id="PF25547"/>
    </source>
</evidence>
<evidence type="ECO:0000313" key="2">
    <source>
        <dbReference type="EMBL" id="MFC6083134.1"/>
    </source>
</evidence>
<dbReference type="InterPro" id="IPR057746">
    <property type="entry name" value="CpnT-like_N"/>
</dbReference>
<dbReference type="Proteomes" id="UP001596137">
    <property type="component" value="Unassembled WGS sequence"/>
</dbReference>
<name>A0ABW1NIB9_9ACTN</name>
<feature type="domain" description="Outer membrane channel protein CpnT-like N-terminal" evidence="1">
    <location>
        <begin position="37"/>
        <end position="176"/>
    </location>
</feature>
<dbReference type="RefSeq" id="WP_380754578.1">
    <property type="nucleotide sequence ID" value="NZ_JBHSRF010000025.1"/>
</dbReference>